<dbReference type="PANTHER" id="PTHR23517:SF13">
    <property type="entry name" value="MAJOR FACILITATOR SUPERFAMILY MFS_1"/>
    <property type="match status" value="1"/>
</dbReference>
<dbReference type="EMBL" id="ACQT01000067">
    <property type="protein sequence ID" value="EER60218.1"/>
    <property type="molecule type" value="Genomic_DNA"/>
</dbReference>
<feature type="transmembrane region" description="Helical" evidence="7">
    <location>
        <begin position="148"/>
        <end position="166"/>
    </location>
</feature>
<dbReference type="AlphaFoldDB" id="C5T5L3"/>
<dbReference type="InterPro" id="IPR020846">
    <property type="entry name" value="MFS_dom"/>
</dbReference>
<gene>
    <name evidence="9" type="ORF">AcdelDRAFT_2193</name>
</gene>
<feature type="transmembrane region" description="Helical" evidence="7">
    <location>
        <begin position="59"/>
        <end position="78"/>
    </location>
</feature>
<dbReference type="PATRIC" id="fig|573060.9.peg.2898"/>
<comment type="caution">
    <text evidence="9">The sequence shown here is derived from an EMBL/GenBank/DDBJ whole genome shotgun (WGS) entry which is preliminary data.</text>
</comment>
<keyword evidence="5 7" id="KW-1133">Transmembrane helix</keyword>
<dbReference type="PROSITE" id="PS50850">
    <property type="entry name" value="MFS"/>
    <property type="match status" value="1"/>
</dbReference>
<evidence type="ECO:0000313" key="10">
    <source>
        <dbReference type="Proteomes" id="UP000003856"/>
    </source>
</evidence>
<evidence type="ECO:0000256" key="5">
    <source>
        <dbReference type="ARBA" id="ARBA00022989"/>
    </source>
</evidence>
<keyword evidence="2" id="KW-0813">Transport</keyword>
<feature type="transmembrane region" description="Helical" evidence="7">
    <location>
        <begin position="354"/>
        <end position="376"/>
    </location>
</feature>
<feature type="domain" description="Major facilitator superfamily (MFS) profile" evidence="8">
    <location>
        <begin position="1"/>
        <end position="385"/>
    </location>
</feature>
<keyword evidence="3" id="KW-1003">Cell membrane</keyword>
<comment type="subcellular location">
    <subcellularLocation>
        <location evidence="1">Cell membrane</location>
        <topology evidence="1">Multi-pass membrane protein</topology>
    </subcellularLocation>
</comment>
<sequence length="385" mass="40587">MCVGVMGTALASPLYPLYQAHWGLQPSHITGIYVAYMFGALASLLFLGRLSDRFGFLPVLRHGLMLVTAGVLLSALAWNMASFVVSRVLIGIASGMITTSASIGLTQLNRSSNMLRASAMTSFAMALGFGLGPLVGGLMAQWVPRPLVTAYAPSVVLGALAIYALYQVRVAPPAHAATQPPFALRDWLPRITLPQPALRRPFLIACLGAFSTFGIFGLYASLAPSFMKQMVPWHGPAVSGLSIAMILFLSAGFQWLARPVHTKTCAVVGLGLLAACNLLLIATTYTNLPLLFVLSVLTTAAGHGLMNLAGVAIVNKVATPGSRSGLLSTYLVVGYLGTIVPILGVGWLSDHLGLRLAIVIFCVGMSSLTGLLAWLAQRTPVIEQA</sequence>
<feature type="transmembrane region" description="Helical" evidence="7">
    <location>
        <begin position="291"/>
        <end position="314"/>
    </location>
</feature>
<dbReference type="OrthoDB" id="9810492at2"/>
<dbReference type="GO" id="GO:0022857">
    <property type="term" value="F:transmembrane transporter activity"/>
    <property type="evidence" value="ECO:0007669"/>
    <property type="project" value="InterPro"/>
</dbReference>
<feature type="transmembrane region" description="Helical" evidence="7">
    <location>
        <begin position="84"/>
        <end position="105"/>
    </location>
</feature>
<evidence type="ECO:0000256" key="1">
    <source>
        <dbReference type="ARBA" id="ARBA00004651"/>
    </source>
</evidence>
<dbReference type="Pfam" id="PF07690">
    <property type="entry name" value="MFS_1"/>
    <property type="match status" value="1"/>
</dbReference>
<feature type="transmembrane region" description="Helical" evidence="7">
    <location>
        <begin position="326"/>
        <end position="348"/>
    </location>
</feature>
<dbReference type="SUPFAM" id="SSF103473">
    <property type="entry name" value="MFS general substrate transporter"/>
    <property type="match status" value="1"/>
</dbReference>
<evidence type="ECO:0000256" key="7">
    <source>
        <dbReference type="SAM" id="Phobius"/>
    </source>
</evidence>
<name>C5T5L3_ACIDE</name>
<dbReference type="GO" id="GO:0005886">
    <property type="term" value="C:plasma membrane"/>
    <property type="evidence" value="ECO:0007669"/>
    <property type="project" value="UniProtKB-SubCell"/>
</dbReference>
<reference evidence="9 10" key="1">
    <citation type="submission" date="2009-05" db="EMBL/GenBank/DDBJ databases">
        <title>The draft genome of Acidovorax delafieldii 2AN.</title>
        <authorList>
            <consortium name="US DOE Joint Genome Institute (JGI-PGF)"/>
            <person name="Lucas S."/>
            <person name="Copeland A."/>
            <person name="Lapidus A."/>
            <person name="Glavina del Rio T."/>
            <person name="Tice H."/>
            <person name="Bruce D."/>
            <person name="Goodwin L."/>
            <person name="Pitluck S."/>
            <person name="Larimer F."/>
            <person name="Land M.L."/>
            <person name="Hauser L."/>
            <person name="Shelobolina E.S."/>
            <person name="Picardal F."/>
            <person name="Roden E."/>
            <person name="Emerson D."/>
        </authorList>
    </citation>
    <scope>NUCLEOTIDE SEQUENCE [LARGE SCALE GENOMIC DNA]</scope>
    <source>
        <strain evidence="9 10">2AN</strain>
    </source>
</reference>
<feature type="transmembrane region" description="Helical" evidence="7">
    <location>
        <begin position="233"/>
        <end position="253"/>
    </location>
</feature>
<accession>C5T5L3</accession>
<evidence type="ECO:0000256" key="6">
    <source>
        <dbReference type="ARBA" id="ARBA00023136"/>
    </source>
</evidence>
<dbReference type="InterPro" id="IPR036259">
    <property type="entry name" value="MFS_trans_sf"/>
</dbReference>
<dbReference type="PANTHER" id="PTHR23517">
    <property type="entry name" value="RESISTANCE PROTEIN MDTM, PUTATIVE-RELATED-RELATED"/>
    <property type="match status" value="1"/>
</dbReference>
<keyword evidence="4 7" id="KW-0812">Transmembrane</keyword>
<evidence type="ECO:0000256" key="3">
    <source>
        <dbReference type="ARBA" id="ARBA00022475"/>
    </source>
</evidence>
<proteinExistence type="predicted"/>
<evidence type="ECO:0000256" key="2">
    <source>
        <dbReference type="ARBA" id="ARBA00022448"/>
    </source>
</evidence>
<dbReference type="InterPro" id="IPR050171">
    <property type="entry name" value="MFS_Transporters"/>
</dbReference>
<evidence type="ECO:0000259" key="8">
    <source>
        <dbReference type="PROSITE" id="PS50850"/>
    </source>
</evidence>
<evidence type="ECO:0000313" key="9">
    <source>
        <dbReference type="EMBL" id="EER60218.1"/>
    </source>
</evidence>
<protein>
    <submittedName>
        <fullName evidence="9">Major facilitator superfamily MFS_1</fullName>
    </submittedName>
</protein>
<dbReference type="InterPro" id="IPR011701">
    <property type="entry name" value="MFS"/>
</dbReference>
<keyword evidence="6 7" id="KW-0472">Membrane</keyword>
<feature type="transmembrane region" description="Helical" evidence="7">
    <location>
        <begin position="265"/>
        <end position="285"/>
    </location>
</feature>
<feature type="transmembrane region" description="Helical" evidence="7">
    <location>
        <begin position="28"/>
        <end position="47"/>
    </location>
</feature>
<organism evidence="9 10">
    <name type="scientific">Acidovorax delafieldii 2AN</name>
    <dbReference type="NCBI Taxonomy" id="573060"/>
    <lineage>
        <taxon>Bacteria</taxon>
        <taxon>Pseudomonadati</taxon>
        <taxon>Pseudomonadota</taxon>
        <taxon>Betaproteobacteria</taxon>
        <taxon>Burkholderiales</taxon>
        <taxon>Comamonadaceae</taxon>
        <taxon>Acidovorax</taxon>
    </lineage>
</organism>
<keyword evidence="10" id="KW-1185">Reference proteome</keyword>
<dbReference type="Proteomes" id="UP000003856">
    <property type="component" value="Unassembled WGS sequence"/>
</dbReference>
<feature type="transmembrane region" description="Helical" evidence="7">
    <location>
        <begin position="202"/>
        <end position="221"/>
    </location>
</feature>
<evidence type="ECO:0000256" key="4">
    <source>
        <dbReference type="ARBA" id="ARBA00022692"/>
    </source>
</evidence>
<feature type="transmembrane region" description="Helical" evidence="7">
    <location>
        <begin position="117"/>
        <end position="142"/>
    </location>
</feature>
<dbReference type="Gene3D" id="1.20.1250.20">
    <property type="entry name" value="MFS general substrate transporter like domains"/>
    <property type="match status" value="1"/>
</dbReference>